<dbReference type="KEGG" id="lst:LSS_13989"/>
<organism evidence="1 2">
    <name type="scientific">Leptospira santarosai serovar Shermani str. LT 821</name>
    <dbReference type="NCBI Taxonomy" id="758847"/>
    <lineage>
        <taxon>Bacteria</taxon>
        <taxon>Pseudomonadati</taxon>
        <taxon>Spirochaetota</taxon>
        <taxon>Spirochaetia</taxon>
        <taxon>Leptospirales</taxon>
        <taxon>Leptospiraceae</taxon>
        <taxon>Leptospira</taxon>
    </lineage>
</organism>
<dbReference type="EMBL" id="CP006694">
    <property type="protein sequence ID" value="EKT86079.1"/>
    <property type="molecule type" value="Genomic_DNA"/>
</dbReference>
<sequence length="74" mass="8307">MIVLIRNPITYDSKIPCVDQIQKIQSQAAKVSVIFILQKVSSAPEKDRNEFIIIFRISEGSTVSTGRNSEPTKQ</sequence>
<dbReference type="Proteomes" id="UP000035800">
    <property type="component" value="Chromosome I"/>
</dbReference>
<evidence type="ECO:0000313" key="1">
    <source>
        <dbReference type="EMBL" id="EKT86079.1"/>
    </source>
</evidence>
<protein>
    <submittedName>
        <fullName evidence="1">Uncharacterized protein</fullName>
    </submittedName>
</protein>
<name>K8XXL8_9LEPT</name>
<reference evidence="1 2" key="2">
    <citation type="journal article" date="2014" name="Emerg. Microbes Infect.">
        <title>Potential impact on kidney infection: a whole-genome analysis of Leptospira santarosai serovar Shermani.</title>
        <authorList>
            <person name="Chou L.F."/>
            <person name="Chen T.W."/>
            <person name="Ko Y.C."/>
            <person name="Pan M.J."/>
            <person name="Tian Y.C."/>
            <person name="Chiu C.H."/>
            <person name="Tang P."/>
            <person name="Hung C.C."/>
            <person name="Yang C.W."/>
        </authorList>
    </citation>
    <scope>NUCLEOTIDE SEQUENCE</scope>
    <source>
        <strain evidence="1 2">LT 821</strain>
    </source>
</reference>
<accession>K8XXL8</accession>
<reference evidence="1 2" key="1">
    <citation type="journal article" date="2012" name="Gene">
        <title>Sequence of Leptospira santarosai serovar Shermani genome and prediction of virulence-associated genes.</title>
        <authorList>
            <person name="Chou L.F."/>
            <person name="Chen Y.T."/>
            <person name="Lu C.W."/>
            <person name="Ko Y.C."/>
            <person name="Tang C.Y."/>
            <person name="Pan M.J."/>
            <person name="Tian Y.C."/>
            <person name="Chiu C.H."/>
            <person name="Hung C.C."/>
            <person name="Yang C.W."/>
        </authorList>
    </citation>
    <scope>NUCLEOTIDE SEQUENCE [LARGE SCALE GENOMIC DNA]</scope>
    <source>
        <strain evidence="1">LT 821</strain>
    </source>
</reference>
<gene>
    <name evidence="1" type="ORF">LSS_13989</name>
</gene>
<proteinExistence type="predicted"/>
<dbReference type="AlphaFoldDB" id="K8XXL8"/>
<dbReference type="PATRIC" id="fig|758847.3.peg.2924"/>
<evidence type="ECO:0000313" key="2">
    <source>
        <dbReference type="Proteomes" id="UP000035800"/>
    </source>
</evidence>